<dbReference type="PROSITE" id="PS50075">
    <property type="entry name" value="CARRIER"/>
    <property type="match status" value="2"/>
</dbReference>
<dbReference type="InterPro" id="IPR025110">
    <property type="entry name" value="AMP-bd_C"/>
</dbReference>
<feature type="region of interest" description="Disordered" evidence="5">
    <location>
        <begin position="639"/>
        <end position="658"/>
    </location>
</feature>
<dbReference type="Pfam" id="PF13193">
    <property type="entry name" value="AMP-binding_C"/>
    <property type="match status" value="1"/>
</dbReference>
<proteinExistence type="predicted"/>
<dbReference type="InterPro" id="IPR045851">
    <property type="entry name" value="AMP-bd_C_sf"/>
</dbReference>
<comment type="caution">
    <text evidence="7">The sequence shown here is derived from an EMBL/GenBank/DDBJ whole genome shotgun (WGS) entry which is preliminary data.</text>
</comment>
<dbReference type="Gene3D" id="1.10.1200.10">
    <property type="entry name" value="ACP-like"/>
    <property type="match status" value="1"/>
</dbReference>
<dbReference type="CDD" id="cd17646">
    <property type="entry name" value="A_NRPS_AB3403-like"/>
    <property type="match status" value="1"/>
</dbReference>
<evidence type="ECO:0000256" key="3">
    <source>
        <dbReference type="ARBA" id="ARBA00022553"/>
    </source>
</evidence>
<dbReference type="Gene3D" id="3.40.50.1820">
    <property type="entry name" value="alpha/beta hydrolase"/>
    <property type="match status" value="1"/>
</dbReference>
<dbReference type="NCBIfam" id="NF003417">
    <property type="entry name" value="PRK04813.1"/>
    <property type="match status" value="3"/>
</dbReference>
<feature type="domain" description="Carrier" evidence="6">
    <location>
        <begin position="2472"/>
        <end position="2547"/>
    </location>
</feature>
<dbReference type="InterPro" id="IPR029058">
    <property type="entry name" value="AB_hydrolase_fold"/>
</dbReference>
<keyword evidence="4" id="KW-0677">Repeat</keyword>
<dbReference type="Gene3D" id="3.30.300.30">
    <property type="match status" value="3"/>
</dbReference>
<dbReference type="InterPro" id="IPR010071">
    <property type="entry name" value="AA_adenyl_dom"/>
</dbReference>
<dbReference type="SMART" id="SM00823">
    <property type="entry name" value="PKS_PP"/>
    <property type="match status" value="2"/>
</dbReference>
<evidence type="ECO:0000256" key="2">
    <source>
        <dbReference type="ARBA" id="ARBA00022450"/>
    </source>
</evidence>
<dbReference type="Pfam" id="PF00501">
    <property type="entry name" value="AMP-binding"/>
    <property type="match status" value="2"/>
</dbReference>
<dbReference type="Gene3D" id="3.40.50.150">
    <property type="entry name" value="Vaccinia Virus protein VP39"/>
    <property type="match status" value="1"/>
</dbReference>
<dbReference type="SUPFAM" id="SSF53335">
    <property type="entry name" value="S-adenosyl-L-methionine-dependent methyltransferases"/>
    <property type="match status" value="1"/>
</dbReference>
<dbReference type="Gene3D" id="3.30.559.10">
    <property type="entry name" value="Chloramphenicol acetyltransferase-like domain"/>
    <property type="match status" value="3"/>
</dbReference>
<dbReference type="Proteomes" id="UP001550739">
    <property type="component" value="Unassembled WGS sequence"/>
</dbReference>
<dbReference type="InterPro" id="IPR020845">
    <property type="entry name" value="AMP-binding_CS"/>
</dbReference>
<dbReference type="InterPro" id="IPR013217">
    <property type="entry name" value="Methyltransf_12"/>
</dbReference>
<dbReference type="PANTHER" id="PTHR45527:SF1">
    <property type="entry name" value="FATTY ACID SYNTHASE"/>
    <property type="match status" value="1"/>
</dbReference>
<dbReference type="SUPFAM" id="SSF52777">
    <property type="entry name" value="CoA-dependent acyltransferases"/>
    <property type="match status" value="6"/>
</dbReference>
<dbReference type="CDD" id="cd02440">
    <property type="entry name" value="AdoMet_MTases"/>
    <property type="match status" value="1"/>
</dbReference>
<feature type="compositionally biased region" description="Basic and acidic residues" evidence="5">
    <location>
        <begin position="639"/>
        <end position="650"/>
    </location>
</feature>
<reference evidence="7 8" key="1">
    <citation type="submission" date="2024-06" db="EMBL/GenBank/DDBJ databases">
        <title>The Natural Products Discovery Center: Release of the First 8490 Sequenced Strains for Exploring Actinobacteria Biosynthetic Diversity.</title>
        <authorList>
            <person name="Kalkreuter E."/>
            <person name="Kautsar S.A."/>
            <person name="Yang D."/>
            <person name="Bader C.D."/>
            <person name="Teijaro C.N."/>
            <person name="Fluegel L."/>
            <person name="Davis C.M."/>
            <person name="Simpson J.R."/>
            <person name="Lauterbach L."/>
            <person name="Steele A.D."/>
            <person name="Gui C."/>
            <person name="Meng S."/>
            <person name="Li G."/>
            <person name="Viehrig K."/>
            <person name="Ye F."/>
            <person name="Su P."/>
            <person name="Kiefer A.F."/>
            <person name="Nichols A."/>
            <person name="Cepeda A.J."/>
            <person name="Yan W."/>
            <person name="Fan B."/>
            <person name="Jiang Y."/>
            <person name="Adhikari A."/>
            <person name="Zheng C.-J."/>
            <person name="Schuster L."/>
            <person name="Cowan T.M."/>
            <person name="Smanski M.J."/>
            <person name="Chevrette M.G."/>
            <person name="De Carvalho L.P.S."/>
            <person name="Shen B."/>
        </authorList>
    </citation>
    <scope>NUCLEOTIDE SEQUENCE [LARGE SCALE GENOMIC DNA]</scope>
    <source>
        <strain evidence="7 8">NPDC033843</strain>
    </source>
</reference>
<feature type="domain" description="Carrier" evidence="6">
    <location>
        <begin position="1033"/>
        <end position="1109"/>
    </location>
</feature>
<gene>
    <name evidence="7" type="ORF">AB0E89_37020</name>
</gene>
<accession>A0ABV2ZU45</accession>
<dbReference type="InterPro" id="IPR020806">
    <property type="entry name" value="PKS_PP-bd"/>
</dbReference>
<dbReference type="CDD" id="cd19544">
    <property type="entry name" value="E-C_NRPS"/>
    <property type="match status" value="1"/>
</dbReference>
<name>A0ABV2ZU45_9ACTN</name>
<evidence type="ECO:0000256" key="5">
    <source>
        <dbReference type="SAM" id="MobiDB-lite"/>
    </source>
</evidence>
<dbReference type="InterPro" id="IPR001242">
    <property type="entry name" value="Condensation_dom"/>
</dbReference>
<organism evidence="7 8">
    <name type="scientific">Streptomyces sp. 900129855</name>
    <dbReference type="NCBI Taxonomy" id="3155129"/>
    <lineage>
        <taxon>Bacteria</taxon>
        <taxon>Bacillati</taxon>
        <taxon>Actinomycetota</taxon>
        <taxon>Actinomycetes</taxon>
        <taxon>Kitasatosporales</taxon>
        <taxon>Streptomycetaceae</taxon>
        <taxon>Streptomyces</taxon>
    </lineage>
</organism>
<dbReference type="SUPFAM" id="SSF56801">
    <property type="entry name" value="Acetyl-CoA synthetase-like"/>
    <property type="match status" value="2"/>
</dbReference>
<dbReference type="NCBIfam" id="TIGR01733">
    <property type="entry name" value="AA-adenyl-dom"/>
    <property type="match status" value="2"/>
</dbReference>
<dbReference type="Gene3D" id="3.30.559.30">
    <property type="entry name" value="Nonribosomal peptide synthetase, condensation domain"/>
    <property type="match status" value="3"/>
</dbReference>
<dbReference type="Pfam" id="PF00668">
    <property type="entry name" value="Condensation"/>
    <property type="match status" value="3"/>
</dbReference>
<dbReference type="InterPro" id="IPR036736">
    <property type="entry name" value="ACP-like_sf"/>
</dbReference>
<evidence type="ECO:0000313" key="8">
    <source>
        <dbReference type="Proteomes" id="UP001550739"/>
    </source>
</evidence>
<dbReference type="PROSITE" id="PS00455">
    <property type="entry name" value="AMP_BINDING"/>
    <property type="match status" value="2"/>
</dbReference>
<dbReference type="Gene3D" id="3.40.50.980">
    <property type="match status" value="4"/>
</dbReference>
<keyword evidence="3" id="KW-0597">Phosphoprotein</keyword>
<keyword evidence="2" id="KW-0596">Phosphopantetheine</keyword>
<dbReference type="InterPro" id="IPR029063">
    <property type="entry name" value="SAM-dependent_MTases_sf"/>
</dbReference>
<protein>
    <submittedName>
        <fullName evidence="7">Amino acid adenylation domain-containing protein</fullName>
    </submittedName>
</protein>
<comment type="cofactor">
    <cofactor evidence="1">
        <name>pantetheine 4'-phosphate</name>
        <dbReference type="ChEBI" id="CHEBI:47942"/>
    </cofactor>
</comment>
<sequence length="2995" mass="328615">MSSTSDITGSDLSTQELVRRIRALPARRRHALTALLKQQGVDLSTLLTGDPEMARPDDGPVRLSFTQQRLWFLAQLDDTDAAYNIPMAIRLRGPLDRPALLRALDAVVQRHEVLRTRFVDQGGVPYQHVGDGRDITVREEELTDPDRLPAVCALEAAEPFDLSRDPLLRMRLLRLGEREHVLLVTMHHSVSDGWSVGLFVRDVAALYEAFHAGGPDPLPPLTVQYADYAHWQRQWLGDGVQQRQLAYWTRQLAGTDARLTLPTDRERPPVKAYRGAREEFHCPADLLDGLRAVATRYEATLYMTLLAAYQVVLHRCTGQTDIAVGTVVAGRNRPQVEELIGFFANTLVLRTDLSGDPPFHELLARVKKTALDAYAHQDVPFEAVVDALDLERSLSHSPVFQTMFVLQEARTERSYRAGDLEVTGVDIEVASTKFDLTLELRETPDGLTGAVEYDTDLYDRDTVRRFIGHYTRLLASVAADPGASLAGLGMLDAQERHQVLDVWNDTGRAFTDDRCLHHLFEDAVRRHPDRVALVDAENSWSYAELDARADRVARALRRCGVGPDTPVGLHTERSAEMVAGILGILKAGGAYMPVEPSYPAARVADLLEGSRAEVVLTQPHLATGPLDAVPHLLALHHDGRISDRDGRDPGEQDGPALAHPDVTAGHLAYVIHTSGSTGRPKGVMIEHRAAVNRIEWMQNEYRLTEHDVVLQKTPFSFDVSVWEFFWPLLYGARLAVAEPEGHKDPEYLLSAIRRFGVTTLHFVPSMLRAVVAEPGWPHCTSVRQVFCSGEALPADLCARHQERHPAPLHNLYGPTEAAVDVSHWTVPAGQPVRTVPIGRPIQNLRLYVLDDALRPQGIGTPGHLHIAGTGLARGYLHQPELTRERFVPDPFGTEPGGRLYRTGDLARWRSDGTLEYLGRIDDQVKLRGFRIELGEIEHRLAEHPAVRANAVVVREEQPGNPQLVAYVVPTHGDGPADLRGELTAHLAAALPEYMVPGAVVTLDALPVTANGKLDRKALPAPGIEAFAPRGHTAPRTPTERFLASLCAELLGFGEDRVGADDNFFALGGHSLLIPVLVARLNASGRTVTVRDVFGAPTLAALAALIDTAERDAGPDIPAPLIPLGCERITPSMLPLVDLDQERIDSVVATVPGGAPNVQDVYPLVATQEGILFHHLMDPDHDPYFVTTLYLADDEAAVTAFVRALRAVVDRHDVMRTAVLTAGLPEPVQVVHRTAEPPVQRTRLDPDTDAETQVWALADGFGRMPLDRAPLLRLLVAEDTVTGRRYLLLNAHHLIEDATSLRLMLGELGVHMAGRTDLLAPAPPYRDFVAHTLRRQADDDVETYFREVLGDVAEPTTPFGLTDVRGDGRGVGRMRRTLPEGLTRDLRAQAGRLRLSPACLFHAAWACVVSATSGRSDVVFGAVLSGRLQGVPGVERMLGNFINTLPLRTRLDDRTVRELVDEVDTRLRELVLREQSPLSLAQRCSGLDGDVPLFSAVVNYRHFEPGLDEAAACRIEDGGVRFLTAADAINYPLTVSLDDFGTELSLEVLADDSIPGETVADLVESALAGVVQSLAENDGTGTAALDVDVLSAAERRRLLTEWNGTAVEVGTQTLTEAFADRAAGHPDRTALVHEGETLTYGALNARANRLAHWLAERGAGPGTRVGIRMPRSFDLVTAVYATLKTGAAYLPIETDLPAERVEQMLADSKPLLVLEELPDTSTHPDTDPPAKATKDDPAYILYTSGSTGGPKGVVIPHRAGLNWTAWKQHCYGMAEGDRMLLKTSIGFDVSVPELFWPLQVGASLVIARPDGHRDPEYLARLIRDEHVTDVHFVPSMLAEFLSEPAAAECTALRRVEAAGEALPVDLADRFTRLLPGAELHNLYGPTEVGATTAWRYRPESDATSVPIGRPVQNIRAYVLDTSLRPVPPGVPGELYAAGDGLAHGYLDRPELTDERFVANPFEPGTRMYRTGDLAKWRPDGVLDYLGRADDQVKVRGFRVEPGEVASTLLAHPAVHRAVVLPRGSGAARSLAAYVSPTRQWLDTAARETADDHLDRWRRHFDEEYAGTDAEAVGPTGGMARLMERLRPQRVLEIGCGSGRLLSRYAGDCVSVHALDLSATALDTVRREVDRRGWTHVTLSRGDALSVTDLAGETYDTIVLDSVVRYFPNLPYLEETLARLLPLLGDGGRLLIGGVENLDLSSAHAYAAERAEAQGRVTAGDLAARAARRRRRETALLVSPTYFAALTERFPELGAVDLVLERTAADEDTPAHHYDVVLTKGPVPQAAPLTWLEATTPARLRALLDAGAPDEFGVSGLTDPRVTDDVRAWEDLRRRSPAHEAEPLPDAHRAVAQSRELAAVLRHAETLGHRVAATWSQDRLDGLDLVFARGEAPRARARAPYRATRLANSPQIGALGPATARDLKDHLARLLPHYMVPGVFVLLEELPVTINGKIDKRALPEPDEDDIAKEAYVAPRTDAERTLCRIMGEVLGLTEVGLQDTFFDLGGHSLLATRLTLRVRKETGTELPLHRVFGGATVAELAVLLEGEPVAAQAPEEGREATAEAAPISLQQSDLWFLHRPAHLGAAHDNVQQAFRMSGRLDRDAYVRSVRTLVERHAVLRTGYLRRGDSVVQRVHDASGFEVTVLHTGEEDISEWLRAERLRPFDPDGRHMLRAHLLALSDDEHIAVLTRPWGVYDGWSVNVLLAELQLLYGTLSRGEDPQLPAPAWEYAEFARWQRRTVDSAELARQETYWRDRLDGLPACLSLRTDFPRCPVRTHQGSSVELRVPAELLSRIQRLSKERGVSLYTTLLSAFAVLLGGRTQDEDIAIGAAVTNRPRTDLDQVVGYFVNLLALRLDVTPHRAFTDLLAEARRVTAEAHEHKDLPFADLVRALVPEPDAAYPPLFQVMFNLLPTAGGDESGATELGIVPLPATAGTARFDLNLVVRETADGLLGQLEYSTDLFARSTAGEMARSYERLLRDIVAHPESELSRLRSAN</sequence>
<dbReference type="Gene3D" id="2.30.38.10">
    <property type="entry name" value="Luciferase, Domain 3"/>
    <property type="match status" value="2"/>
</dbReference>
<dbReference type="PANTHER" id="PTHR45527">
    <property type="entry name" value="NONRIBOSOMAL PEPTIDE SYNTHETASE"/>
    <property type="match status" value="1"/>
</dbReference>
<evidence type="ECO:0000256" key="1">
    <source>
        <dbReference type="ARBA" id="ARBA00001957"/>
    </source>
</evidence>
<dbReference type="RefSeq" id="WP_361707960.1">
    <property type="nucleotide sequence ID" value="NZ_JBEZVE010000025.1"/>
</dbReference>
<dbReference type="Pfam" id="PF08242">
    <property type="entry name" value="Methyltransf_12"/>
    <property type="match status" value="1"/>
</dbReference>
<dbReference type="Pfam" id="PF00550">
    <property type="entry name" value="PP-binding"/>
    <property type="match status" value="2"/>
</dbReference>
<dbReference type="InterPro" id="IPR000873">
    <property type="entry name" value="AMP-dep_synth/lig_dom"/>
</dbReference>
<evidence type="ECO:0000256" key="4">
    <source>
        <dbReference type="ARBA" id="ARBA00022737"/>
    </source>
</evidence>
<keyword evidence="8" id="KW-1185">Reference proteome</keyword>
<dbReference type="InterPro" id="IPR009081">
    <property type="entry name" value="PP-bd_ACP"/>
</dbReference>
<dbReference type="InterPro" id="IPR023213">
    <property type="entry name" value="CAT-like_dom_sf"/>
</dbReference>
<dbReference type="SUPFAM" id="SSF47336">
    <property type="entry name" value="ACP-like"/>
    <property type="match status" value="2"/>
</dbReference>
<dbReference type="EMBL" id="JBEZVE010000025">
    <property type="protein sequence ID" value="MEU3786081.1"/>
    <property type="molecule type" value="Genomic_DNA"/>
</dbReference>
<evidence type="ECO:0000259" key="6">
    <source>
        <dbReference type="PROSITE" id="PS50075"/>
    </source>
</evidence>
<evidence type="ECO:0000313" key="7">
    <source>
        <dbReference type="EMBL" id="MEU3786081.1"/>
    </source>
</evidence>
<dbReference type="CDD" id="cd19531">
    <property type="entry name" value="LCL_NRPS-like"/>
    <property type="match status" value="2"/>
</dbReference>